<proteinExistence type="predicted"/>
<dbReference type="EMBL" id="KX857216">
    <property type="protein sequence ID" value="ARF02840.1"/>
    <property type="molecule type" value="Genomic_DNA"/>
</dbReference>
<protein>
    <submittedName>
        <fullName evidence="1">SWPV1-281</fullName>
    </submittedName>
</protein>
<reference evidence="1 2" key="1">
    <citation type="journal article" date="2017" name="BMC Genomics">
        <title>Genomic characterization of two novel pathogenic avipoxviruses isolated from pacific shearwaters (Ardenna spp.).</title>
        <authorList>
            <person name="Sarker S."/>
            <person name="Das S."/>
            <person name="Lavers J.L."/>
            <person name="Hutton I."/>
            <person name="Helbig K."/>
            <person name="Imbery J."/>
            <person name="Upton C."/>
            <person name="Raidal S.R."/>
        </authorList>
    </citation>
    <scope>NUCLEOTIDE SEQUENCE [LARGE SCALE GENOMIC DNA]</scope>
    <source>
        <strain evidence="1 2">SWPV-1</strain>
    </source>
</reference>
<sequence>MGNASAMIYQDNNDSTYKSYYKTNEKLLDLFSILPDKDKNIMIDYITNSLYNVWNKDYYLFLVSLQQNIYISDSIKNNLITNLDIIKENKNTNTCEKFKYIHNMILSINKEVSDFCLLDYNKRDTIINLKVESFTKNGDFETYLLLDKLKYKDNMFQKISTSIDQAIKRRNYYAI</sequence>
<evidence type="ECO:0000313" key="2">
    <source>
        <dbReference type="Proteomes" id="UP000315116"/>
    </source>
</evidence>
<accession>A0A1V0S890</accession>
<evidence type="ECO:0000313" key="1">
    <source>
        <dbReference type="EMBL" id="ARF02840.1"/>
    </source>
</evidence>
<name>A0A1V0S890_CNPV</name>
<organism evidence="1 2">
    <name type="scientific">Shearwaterpox virus</name>
    <dbReference type="NCBI Taxonomy" id="1974596"/>
    <lineage>
        <taxon>Viruses</taxon>
        <taxon>Varidnaviria</taxon>
        <taxon>Bamfordvirae</taxon>
        <taxon>Nucleocytoviricota</taxon>
        <taxon>Pokkesviricetes</taxon>
        <taxon>Chitovirales</taxon>
        <taxon>Poxviridae</taxon>
        <taxon>Chordopoxvirinae</taxon>
        <taxon>Avipoxvirus</taxon>
        <taxon>Avipoxvirus canarypox</taxon>
        <taxon>Canarypox virus</taxon>
    </lineage>
</organism>
<gene>
    <name evidence="1" type="primary">SWPV1-281</name>
</gene>
<dbReference type="Proteomes" id="UP000315116">
    <property type="component" value="Segment"/>
</dbReference>